<dbReference type="EMBL" id="JAYMGO010000007">
    <property type="protein sequence ID" value="KAL1270913.1"/>
    <property type="molecule type" value="Genomic_DNA"/>
</dbReference>
<dbReference type="Proteomes" id="UP001558613">
    <property type="component" value="Unassembled WGS sequence"/>
</dbReference>
<proteinExistence type="predicted"/>
<protein>
    <submittedName>
        <fullName evidence="1">Uncharacterized protein</fullName>
    </submittedName>
</protein>
<sequence>MHCTTKWLKITAANRLPLPYLGYVKLDIQVLGVTLPGCEFVVVHDLENLEDDTAPPGIIGMNIAQHCKQLILAEFDNALEGALDSEWRAAFTRSPGGFSYGGTATVRVAGEHGTHIPAGSVATIKARIHKGLSQSNGLGLFEPTSMKFQWSMTFLCHSLTAEYPRTNLRR</sequence>
<evidence type="ECO:0000313" key="3">
    <source>
        <dbReference type="Proteomes" id="UP001558613"/>
    </source>
</evidence>
<reference evidence="1 3" key="1">
    <citation type="submission" date="2023-09" db="EMBL/GenBank/DDBJ databases">
        <authorList>
            <person name="Wang M."/>
        </authorList>
    </citation>
    <scope>NUCLEOTIDE SEQUENCE [LARGE SCALE GENOMIC DNA]</scope>
    <source>
        <strain evidence="1">GT-2023</strain>
        <tissue evidence="1">Liver</tissue>
    </source>
</reference>
<organism evidence="1 3">
    <name type="scientific">Cirrhinus molitorella</name>
    <name type="common">mud carp</name>
    <dbReference type="NCBI Taxonomy" id="172907"/>
    <lineage>
        <taxon>Eukaryota</taxon>
        <taxon>Metazoa</taxon>
        <taxon>Chordata</taxon>
        <taxon>Craniata</taxon>
        <taxon>Vertebrata</taxon>
        <taxon>Euteleostomi</taxon>
        <taxon>Actinopterygii</taxon>
        <taxon>Neopterygii</taxon>
        <taxon>Teleostei</taxon>
        <taxon>Ostariophysi</taxon>
        <taxon>Cypriniformes</taxon>
        <taxon>Cyprinidae</taxon>
        <taxon>Labeoninae</taxon>
        <taxon>Labeonini</taxon>
        <taxon>Cirrhinus</taxon>
    </lineage>
</organism>
<comment type="caution">
    <text evidence="1">The sequence shown here is derived from an EMBL/GenBank/DDBJ whole genome shotgun (WGS) entry which is preliminary data.</text>
</comment>
<evidence type="ECO:0000313" key="1">
    <source>
        <dbReference type="EMBL" id="KAL1270913.1"/>
    </source>
</evidence>
<gene>
    <name evidence="1" type="ORF">QQF64_029929</name>
    <name evidence="2" type="ORF">QQF64_029931</name>
</gene>
<evidence type="ECO:0000313" key="2">
    <source>
        <dbReference type="EMBL" id="KAL1270915.1"/>
    </source>
</evidence>
<name>A0ABR3N202_9TELE</name>
<accession>A0ABR3N202</accession>
<keyword evidence="3" id="KW-1185">Reference proteome</keyword>
<dbReference type="EMBL" id="JAYMGO010000007">
    <property type="protein sequence ID" value="KAL1270915.1"/>
    <property type="molecule type" value="Genomic_DNA"/>
</dbReference>